<name>A0A9N9P521_9GLOM</name>
<feature type="compositionally biased region" description="Polar residues" evidence="1">
    <location>
        <begin position="59"/>
        <end position="68"/>
    </location>
</feature>
<organism evidence="2 3">
    <name type="scientific">Dentiscutata erythropus</name>
    <dbReference type="NCBI Taxonomy" id="1348616"/>
    <lineage>
        <taxon>Eukaryota</taxon>
        <taxon>Fungi</taxon>
        <taxon>Fungi incertae sedis</taxon>
        <taxon>Mucoromycota</taxon>
        <taxon>Glomeromycotina</taxon>
        <taxon>Glomeromycetes</taxon>
        <taxon>Diversisporales</taxon>
        <taxon>Gigasporaceae</taxon>
        <taxon>Dentiscutata</taxon>
    </lineage>
</organism>
<feature type="region of interest" description="Disordered" evidence="1">
    <location>
        <begin position="1"/>
        <end position="35"/>
    </location>
</feature>
<protein>
    <submittedName>
        <fullName evidence="2">2571_t:CDS:1</fullName>
    </submittedName>
</protein>
<feature type="compositionally biased region" description="Polar residues" evidence="1">
    <location>
        <begin position="1"/>
        <end position="11"/>
    </location>
</feature>
<keyword evidence="3" id="KW-1185">Reference proteome</keyword>
<dbReference type="EMBL" id="CAJVPY010027786">
    <property type="protein sequence ID" value="CAG8791658.1"/>
    <property type="molecule type" value="Genomic_DNA"/>
</dbReference>
<dbReference type="AlphaFoldDB" id="A0A9N9P521"/>
<dbReference type="Proteomes" id="UP000789405">
    <property type="component" value="Unassembled WGS sequence"/>
</dbReference>
<proteinExistence type="predicted"/>
<gene>
    <name evidence="2" type="ORF">DERYTH_LOCUS21556</name>
</gene>
<accession>A0A9N9P521</accession>
<feature type="region of interest" description="Disordered" evidence="1">
    <location>
        <begin position="59"/>
        <end position="83"/>
    </location>
</feature>
<sequence length="83" mass="8950">PPTYLTMSDTEPTIHDHDMGPRTTDLPMSATPKAGSHLNKLKQWNKQFQANIANALSQMARSNTGSSAETHKDVSVPEGSMAA</sequence>
<feature type="non-terminal residue" evidence="2">
    <location>
        <position position="83"/>
    </location>
</feature>
<reference evidence="2" key="1">
    <citation type="submission" date="2021-06" db="EMBL/GenBank/DDBJ databases">
        <authorList>
            <person name="Kallberg Y."/>
            <person name="Tangrot J."/>
            <person name="Rosling A."/>
        </authorList>
    </citation>
    <scope>NUCLEOTIDE SEQUENCE</scope>
    <source>
        <strain evidence="2">MA453B</strain>
    </source>
</reference>
<evidence type="ECO:0000313" key="2">
    <source>
        <dbReference type="EMBL" id="CAG8791658.1"/>
    </source>
</evidence>
<comment type="caution">
    <text evidence="2">The sequence shown here is derived from an EMBL/GenBank/DDBJ whole genome shotgun (WGS) entry which is preliminary data.</text>
</comment>
<evidence type="ECO:0000256" key="1">
    <source>
        <dbReference type="SAM" id="MobiDB-lite"/>
    </source>
</evidence>
<evidence type="ECO:0000313" key="3">
    <source>
        <dbReference type="Proteomes" id="UP000789405"/>
    </source>
</evidence>